<reference evidence="9 10" key="1">
    <citation type="journal article" date="2024" name="bioRxiv">
        <title>A reference genome for Trichogramma kaykai: A tiny desert-dwelling parasitoid wasp with competing sex-ratio distorters.</title>
        <authorList>
            <person name="Culotta J."/>
            <person name="Lindsey A.R."/>
        </authorList>
    </citation>
    <scope>NUCLEOTIDE SEQUENCE [LARGE SCALE GENOMIC DNA]</scope>
    <source>
        <strain evidence="9 10">KSX58</strain>
    </source>
</reference>
<keyword evidence="4 6" id="KW-1133">Transmembrane helix</keyword>
<comment type="caution">
    <text evidence="9">The sequence shown here is derived from an EMBL/GenBank/DDBJ whole genome shotgun (WGS) entry which is preliminary data.</text>
</comment>
<feature type="transmembrane region" description="Helical" evidence="6">
    <location>
        <begin position="148"/>
        <end position="171"/>
    </location>
</feature>
<evidence type="ECO:0000256" key="3">
    <source>
        <dbReference type="ARBA" id="ARBA00022692"/>
    </source>
</evidence>
<protein>
    <recommendedName>
        <fullName evidence="6">Protein YIPF</fullName>
    </recommendedName>
</protein>
<proteinExistence type="inferred from homology"/>
<feature type="domain" description="Yip1" evidence="8">
    <location>
        <begin position="99"/>
        <end position="265"/>
    </location>
</feature>
<evidence type="ECO:0000256" key="2">
    <source>
        <dbReference type="ARBA" id="ARBA00010596"/>
    </source>
</evidence>
<feature type="region of interest" description="Disordered" evidence="7">
    <location>
        <begin position="37"/>
        <end position="58"/>
    </location>
</feature>
<evidence type="ECO:0000313" key="9">
    <source>
        <dbReference type="EMBL" id="KAL3402775.1"/>
    </source>
</evidence>
<gene>
    <name evidence="9" type="ORF">TKK_003962</name>
</gene>
<dbReference type="Pfam" id="PF04893">
    <property type="entry name" value="Yip1"/>
    <property type="match status" value="1"/>
</dbReference>
<evidence type="ECO:0000256" key="1">
    <source>
        <dbReference type="ARBA" id="ARBA00004141"/>
    </source>
</evidence>
<dbReference type="PANTHER" id="PTHR12822:SF2">
    <property type="entry name" value="PROTEIN YIPF"/>
    <property type="match status" value="1"/>
</dbReference>
<accession>A0ABD2XCA3</accession>
<dbReference type="Proteomes" id="UP001627154">
    <property type="component" value="Unassembled WGS sequence"/>
</dbReference>
<keyword evidence="3 6" id="KW-0812">Transmembrane</keyword>
<evidence type="ECO:0000313" key="10">
    <source>
        <dbReference type="Proteomes" id="UP001627154"/>
    </source>
</evidence>
<evidence type="ECO:0000256" key="4">
    <source>
        <dbReference type="ARBA" id="ARBA00022989"/>
    </source>
</evidence>
<evidence type="ECO:0000259" key="8">
    <source>
        <dbReference type="Pfam" id="PF04893"/>
    </source>
</evidence>
<dbReference type="PANTHER" id="PTHR12822">
    <property type="entry name" value="PROTEIN YIPF"/>
    <property type="match status" value="1"/>
</dbReference>
<evidence type="ECO:0000256" key="7">
    <source>
        <dbReference type="SAM" id="MobiDB-lite"/>
    </source>
</evidence>
<dbReference type="InterPro" id="IPR039765">
    <property type="entry name" value="Yip5/YIPF1/YIPF2"/>
</dbReference>
<dbReference type="AlphaFoldDB" id="A0ABD2XCA3"/>
<feature type="compositionally biased region" description="Low complexity" evidence="7">
    <location>
        <begin position="18"/>
        <end position="31"/>
    </location>
</feature>
<feature type="transmembrane region" description="Helical" evidence="6">
    <location>
        <begin position="253"/>
        <end position="274"/>
    </location>
</feature>
<comment type="subcellular location">
    <subcellularLocation>
        <location evidence="6">Golgi apparatus membrane</location>
        <topology evidence="6">Multi-pass membrane protein</topology>
    </subcellularLocation>
    <subcellularLocation>
        <location evidence="1">Membrane</location>
        <topology evidence="1">Multi-pass membrane protein</topology>
    </subcellularLocation>
</comment>
<feature type="transmembrane region" description="Helical" evidence="6">
    <location>
        <begin position="192"/>
        <end position="215"/>
    </location>
</feature>
<evidence type="ECO:0000256" key="6">
    <source>
        <dbReference type="RuleBase" id="RU361264"/>
    </source>
</evidence>
<name>A0ABD2XCA3_9HYME</name>
<dbReference type="GO" id="GO:0000139">
    <property type="term" value="C:Golgi membrane"/>
    <property type="evidence" value="ECO:0007669"/>
    <property type="project" value="UniProtKB-SubCell"/>
</dbReference>
<comment type="similarity">
    <text evidence="2 6">Belongs to the YIP1 family.</text>
</comment>
<feature type="transmembrane region" description="Helical" evidence="6">
    <location>
        <begin position="221"/>
        <end position="241"/>
    </location>
</feature>
<dbReference type="InterPro" id="IPR006977">
    <property type="entry name" value="Yip1_dom"/>
</dbReference>
<evidence type="ECO:0000256" key="5">
    <source>
        <dbReference type="ARBA" id="ARBA00023136"/>
    </source>
</evidence>
<keyword evidence="5 6" id="KW-0472">Membrane</keyword>
<feature type="region of interest" description="Disordered" evidence="7">
    <location>
        <begin position="12"/>
        <end position="31"/>
    </location>
</feature>
<organism evidence="9 10">
    <name type="scientific">Trichogramma kaykai</name>
    <dbReference type="NCBI Taxonomy" id="54128"/>
    <lineage>
        <taxon>Eukaryota</taxon>
        <taxon>Metazoa</taxon>
        <taxon>Ecdysozoa</taxon>
        <taxon>Arthropoda</taxon>
        <taxon>Hexapoda</taxon>
        <taxon>Insecta</taxon>
        <taxon>Pterygota</taxon>
        <taxon>Neoptera</taxon>
        <taxon>Endopterygota</taxon>
        <taxon>Hymenoptera</taxon>
        <taxon>Apocrita</taxon>
        <taxon>Proctotrupomorpha</taxon>
        <taxon>Chalcidoidea</taxon>
        <taxon>Trichogrammatidae</taxon>
        <taxon>Trichogramma</taxon>
    </lineage>
</organism>
<dbReference type="EMBL" id="JBJJXI010000032">
    <property type="protein sequence ID" value="KAL3402775.1"/>
    <property type="molecule type" value="Genomic_DNA"/>
</dbReference>
<keyword evidence="10" id="KW-1185">Reference proteome</keyword>
<sequence length="306" mass="34524">MNPDQQFFQFEDFTNSGSQQQQQQQHQASAVHVDLGTPNNQQQLFGDPSQMNQEQKNENQPRSFWTIEYYQKFFNVNTNDVYERLKRSMIPHGVDNYFVSHIRPKPDLYGPFWVCITLIFAIAISGNLASYFASARSGKYHWKYEFHIVSYAATCIFLYAFLFPLILWGALKWTKAQTPATDDELIETNTDVGLLELVCLYGYSLTIYIPVAFLWTIQIALLQWTLVILATVLSGGVLLRSLAPMIPGKQKPIYVAIILLMHLAIAAGFMLYFFHMPSTAVPAVSTTTTATTSTTVASIVSSTKAA</sequence>
<feature type="transmembrane region" description="Helical" evidence="6">
    <location>
        <begin position="108"/>
        <end position="128"/>
    </location>
</feature>